<gene>
    <name evidence="1" type="ORF">BJ970_002922</name>
</gene>
<proteinExistence type="predicted"/>
<dbReference type="Proteomes" id="UP000584374">
    <property type="component" value="Unassembled WGS sequence"/>
</dbReference>
<keyword evidence="2" id="KW-1185">Reference proteome</keyword>
<dbReference type="EMBL" id="JACHIW010000001">
    <property type="protein sequence ID" value="MBB5155388.1"/>
    <property type="molecule type" value="Genomic_DNA"/>
</dbReference>
<sequence length="196" mass="21934">MRASRSGRFDEIDRSISARRAMFRRHAFESLAEFRVARRNRDLPGDGPQQDVVLVIDRWEAFAAENPALVDQVERIADNGSSFGVHVVAAARSWSRISGGLLHHLRDKIDLAGTAGRPLEATSTSGVFQVAAPNATDAEPRHQDMVSMIESIAQRKQDRRPGWKFDLELDQHRGCADHRFPRKAARCRLRGGGAQR</sequence>
<evidence type="ECO:0008006" key="3">
    <source>
        <dbReference type="Google" id="ProtNLM"/>
    </source>
</evidence>
<organism evidence="1 2">
    <name type="scientific">Saccharopolyspora phatthalungensis</name>
    <dbReference type="NCBI Taxonomy" id="664693"/>
    <lineage>
        <taxon>Bacteria</taxon>
        <taxon>Bacillati</taxon>
        <taxon>Actinomycetota</taxon>
        <taxon>Actinomycetes</taxon>
        <taxon>Pseudonocardiales</taxon>
        <taxon>Pseudonocardiaceae</taxon>
        <taxon>Saccharopolyspora</taxon>
    </lineage>
</organism>
<dbReference type="RefSeq" id="WP_184726736.1">
    <property type="nucleotide sequence ID" value="NZ_JACHIW010000001.1"/>
</dbReference>
<dbReference type="InterPro" id="IPR027417">
    <property type="entry name" value="P-loop_NTPase"/>
</dbReference>
<name>A0A840Q9Q3_9PSEU</name>
<accession>A0A840Q9Q3</accession>
<evidence type="ECO:0000313" key="1">
    <source>
        <dbReference type="EMBL" id="MBB5155388.1"/>
    </source>
</evidence>
<evidence type="ECO:0000313" key="2">
    <source>
        <dbReference type="Proteomes" id="UP000584374"/>
    </source>
</evidence>
<reference evidence="1 2" key="1">
    <citation type="submission" date="2020-08" db="EMBL/GenBank/DDBJ databases">
        <title>Sequencing the genomes of 1000 actinobacteria strains.</title>
        <authorList>
            <person name="Klenk H.-P."/>
        </authorList>
    </citation>
    <scope>NUCLEOTIDE SEQUENCE [LARGE SCALE GENOMIC DNA]</scope>
    <source>
        <strain evidence="1 2">DSM 45584</strain>
    </source>
</reference>
<comment type="caution">
    <text evidence="1">The sequence shown here is derived from an EMBL/GenBank/DDBJ whole genome shotgun (WGS) entry which is preliminary data.</text>
</comment>
<dbReference type="AlphaFoldDB" id="A0A840Q9Q3"/>
<dbReference type="Gene3D" id="3.40.50.300">
    <property type="entry name" value="P-loop containing nucleotide triphosphate hydrolases"/>
    <property type="match status" value="1"/>
</dbReference>
<protein>
    <recommendedName>
        <fullName evidence="3">FtsK domain-containing protein</fullName>
    </recommendedName>
</protein>